<accession>A0A3D8YI22</accession>
<evidence type="ECO:0000313" key="8">
    <source>
        <dbReference type="Proteomes" id="UP000256373"/>
    </source>
</evidence>
<evidence type="ECO:0000256" key="4">
    <source>
        <dbReference type="SAM" id="Phobius"/>
    </source>
</evidence>
<dbReference type="EMBL" id="QNUL01000001">
    <property type="protein sequence ID" value="REA64499.1"/>
    <property type="molecule type" value="Genomic_DNA"/>
</dbReference>
<evidence type="ECO:0000256" key="3">
    <source>
        <dbReference type="ARBA" id="ARBA00022553"/>
    </source>
</evidence>
<keyword evidence="5" id="KW-0732">Signal</keyword>
<feature type="transmembrane region" description="Helical" evidence="4">
    <location>
        <begin position="337"/>
        <end position="354"/>
    </location>
</feature>
<gene>
    <name evidence="7" type="ORF">DSL64_02835</name>
</gene>
<dbReference type="PANTHER" id="PTHR43065:SF42">
    <property type="entry name" value="TWO-COMPONENT SENSOR PPRA"/>
    <property type="match status" value="1"/>
</dbReference>
<proteinExistence type="predicted"/>
<name>A0A3D8YI22_9BACT</name>
<feature type="transmembrane region" description="Helical" evidence="4">
    <location>
        <begin position="260"/>
        <end position="280"/>
    </location>
</feature>
<feature type="chain" id="PRO_5017660848" description="histidine kinase" evidence="5">
    <location>
        <begin position="21"/>
        <end position="712"/>
    </location>
</feature>
<feature type="transmembrane region" description="Helical" evidence="4">
    <location>
        <begin position="366"/>
        <end position="389"/>
    </location>
</feature>
<feature type="domain" description="Histidine kinase" evidence="6">
    <location>
        <begin position="471"/>
        <end position="710"/>
    </location>
</feature>
<dbReference type="SMART" id="SM00388">
    <property type="entry name" value="HisKA"/>
    <property type="match status" value="1"/>
</dbReference>
<dbReference type="Gene3D" id="3.30.565.10">
    <property type="entry name" value="Histidine kinase-like ATPase, C-terminal domain"/>
    <property type="match status" value="1"/>
</dbReference>
<dbReference type="Gene3D" id="1.10.287.130">
    <property type="match status" value="1"/>
</dbReference>
<feature type="transmembrane region" description="Helical" evidence="4">
    <location>
        <begin position="287"/>
        <end position="305"/>
    </location>
</feature>
<evidence type="ECO:0000259" key="6">
    <source>
        <dbReference type="PROSITE" id="PS50109"/>
    </source>
</evidence>
<dbReference type="InterPro" id="IPR036890">
    <property type="entry name" value="HATPase_C_sf"/>
</dbReference>
<keyword evidence="4" id="KW-0812">Transmembrane</keyword>
<comment type="catalytic activity">
    <reaction evidence="1">
        <text>ATP + protein L-histidine = ADP + protein N-phospho-L-histidine.</text>
        <dbReference type="EC" id="2.7.13.3"/>
    </reaction>
</comment>
<dbReference type="InterPro" id="IPR003661">
    <property type="entry name" value="HisK_dim/P_dom"/>
</dbReference>
<feature type="signal peptide" evidence="5">
    <location>
        <begin position="1"/>
        <end position="20"/>
    </location>
</feature>
<dbReference type="SUPFAM" id="SSF49785">
    <property type="entry name" value="Galactose-binding domain-like"/>
    <property type="match status" value="1"/>
</dbReference>
<feature type="transmembrane region" description="Helical" evidence="4">
    <location>
        <begin position="311"/>
        <end position="330"/>
    </location>
</feature>
<dbReference type="Proteomes" id="UP000256373">
    <property type="component" value="Unassembled WGS sequence"/>
</dbReference>
<dbReference type="Pfam" id="PF00512">
    <property type="entry name" value="HisKA"/>
    <property type="match status" value="1"/>
</dbReference>
<dbReference type="SMART" id="SM00387">
    <property type="entry name" value="HATPase_c"/>
    <property type="match status" value="1"/>
</dbReference>
<dbReference type="Pfam" id="PF02518">
    <property type="entry name" value="HATPase_c"/>
    <property type="match status" value="1"/>
</dbReference>
<dbReference type="InterPro" id="IPR008979">
    <property type="entry name" value="Galactose-bd-like_sf"/>
</dbReference>
<evidence type="ECO:0000256" key="1">
    <source>
        <dbReference type="ARBA" id="ARBA00000085"/>
    </source>
</evidence>
<comment type="caution">
    <text evidence="7">The sequence shown here is derived from an EMBL/GenBank/DDBJ whole genome shotgun (WGS) entry which is preliminary data.</text>
</comment>
<keyword evidence="3" id="KW-0597">Phosphoprotein</keyword>
<dbReference type="CDD" id="cd00082">
    <property type="entry name" value="HisKA"/>
    <property type="match status" value="1"/>
</dbReference>
<feature type="transmembrane region" description="Helical" evidence="4">
    <location>
        <begin position="198"/>
        <end position="216"/>
    </location>
</feature>
<dbReference type="PRINTS" id="PR00344">
    <property type="entry name" value="BCTRLSENSOR"/>
</dbReference>
<dbReference type="InterPro" id="IPR003594">
    <property type="entry name" value="HATPase_dom"/>
</dbReference>
<feature type="transmembrane region" description="Helical" evidence="4">
    <location>
        <begin position="228"/>
        <end position="248"/>
    </location>
</feature>
<dbReference type="PANTHER" id="PTHR43065">
    <property type="entry name" value="SENSOR HISTIDINE KINASE"/>
    <property type="match status" value="1"/>
</dbReference>
<dbReference type="SUPFAM" id="SSF55874">
    <property type="entry name" value="ATPase domain of HSP90 chaperone/DNA topoisomerase II/histidine kinase"/>
    <property type="match status" value="1"/>
</dbReference>
<dbReference type="SUPFAM" id="SSF47384">
    <property type="entry name" value="Homodimeric domain of signal transducing histidine kinase"/>
    <property type="match status" value="1"/>
</dbReference>
<dbReference type="RefSeq" id="WP_115829107.1">
    <property type="nucleotide sequence ID" value="NZ_QNUL01000001.1"/>
</dbReference>
<evidence type="ECO:0000256" key="2">
    <source>
        <dbReference type="ARBA" id="ARBA00012438"/>
    </source>
</evidence>
<organism evidence="7 8">
    <name type="scientific">Dyadobacter luteus</name>
    <dbReference type="NCBI Taxonomy" id="2259619"/>
    <lineage>
        <taxon>Bacteria</taxon>
        <taxon>Pseudomonadati</taxon>
        <taxon>Bacteroidota</taxon>
        <taxon>Cytophagia</taxon>
        <taxon>Cytophagales</taxon>
        <taxon>Spirosomataceae</taxon>
        <taxon>Dyadobacter</taxon>
    </lineage>
</organism>
<protein>
    <recommendedName>
        <fullName evidence="2">histidine kinase</fullName>
        <ecNumber evidence="2">2.7.13.3</ecNumber>
    </recommendedName>
</protein>
<dbReference type="EC" id="2.7.13.3" evidence="2"/>
<dbReference type="Gene3D" id="2.60.120.260">
    <property type="entry name" value="Galactose-binding domain-like"/>
    <property type="match status" value="1"/>
</dbReference>
<dbReference type="InterPro" id="IPR005467">
    <property type="entry name" value="His_kinase_dom"/>
</dbReference>
<reference evidence="7 8" key="1">
    <citation type="submission" date="2018-07" db="EMBL/GenBank/DDBJ databases">
        <title>Dyadobacter roseus sp. nov., isolated from rose rhizosphere soil.</title>
        <authorList>
            <person name="Chen L."/>
        </authorList>
    </citation>
    <scope>NUCLEOTIDE SEQUENCE [LARGE SCALE GENOMIC DNA]</scope>
    <source>
        <strain evidence="7 8">RS19</strain>
    </source>
</reference>
<dbReference type="OrthoDB" id="9806995at2"/>
<keyword evidence="4" id="KW-1133">Transmembrane helix</keyword>
<dbReference type="GO" id="GO:0000155">
    <property type="term" value="F:phosphorelay sensor kinase activity"/>
    <property type="evidence" value="ECO:0007669"/>
    <property type="project" value="InterPro"/>
</dbReference>
<dbReference type="AlphaFoldDB" id="A0A3D8YI22"/>
<dbReference type="PROSITE" id="PS50109">
    <property type="entry name" value="HIS_KIN"/>
    <property type="match status" value="1"/>
</dbReference>
<evidence type="ECO:0000256" key="5">
    <source>
        <dbReference type="SAM" id="SignalP"/>
    </source>
</evidence>
<evidence type="ECO:0000313" key="7">
    <source>
        <dbReference type="EMBL" id="REA64499.1"/>
    </source>
</evidence>
<dbReference type="InterPro" id="IPR004358">
    <property type="entry name" value="Sig_transdc_His_kin-like_C"/>
</dbReference>
<keyword evidence="8" id="KW-1185">Reference proteome</keyword>
<sequence length="712" mass="80280">MIRRLPLFFFLLQLSLKVLSQNPAVVTYTEIPQEGISLVQGWRFNPNDSIQFANPNFDDSAWKQIATEKMLHELPELKPVRIGWLRLHLKIGSALKDKGLALDVWQNCASEIYLDGKLIRRYGVISSVPERVVPIGMGQLAQPVVLVPGKEHVLAVRFAIWENGFHLRNNGYFFWLTLTDFLSYQQLMKEVNLSNETFTVLLAVFFLISMLHLSFYRYDPTQRANLYFAVYAILSTVAFLIVNLQGHIEDARMYPLVYTPAFMIALMSGIWTARALCFLFEYSSRELMILMWALYILSSAMMIFYPLRIPFFIAYGVFQLINIWIAVRALRTRKRGAAIIATGFFASIFFVVISESHSLLGIEMSLLISQATVGLTYLAPALGISLYLAREFALDSNLLRQKLLQVEKLSAENLLHAHEKQQLLAEQNDKLEAQVIQRTQQLQASLDDLRSAQQQLIHSEKMASLGELTAGIAHEIKNPLNFVNNFSELGVELIDELSQELNDGSIEEARLIASDLKHNLDKINLHGKRADNIVKSMLEHSRAGSGEKSVVDINKLVEEYLRLAYHGHHAKNKEFQCKLVTRLTAELPPLEVFAQDIGRVMLNLIGNAFDAVEQRARQSDDGYTPTVELSTEIQDDFIKISIKDNGSGIADAIKAKVMQPFFTTKPTGQGTGLGLSLSYDIIVKGHGGLLNLDSVQFEGTIVDVYLRVPNLD</sequence>
<dbReference type="InterPro" id="IPR036097">
    <property type="entry name" value="HisK_dim/P_sf"/>
</dbReference>
<keyword evidence="4" id="KW-0472">Membrane</keyword>